<evidence type="ECO:0000313" key="3">
    <source>
        <dbReference type="Proteomes" id="UP000812287"/>
    </source>
</evidence>
<sequence>MEVIGSGITGTLHTILADSTMIWRCWIVWGQHWLVILPPVLFLLSAIAAVAKGIAPTLLAGHVAAGHTCPDDSWQGSVISGSLHFGTHSGGQTSQQDSMISIDLESQQEIGDEYGHQNPASSEEDSTYDSGIQEDDLEVAQQKRDIIYSYHTLAESQTDVGINSKGVICEDDPELHTYRERER</sequence>
<dbReference type="EMBL" id="MU250546">
    <property type="protein sequence ID" value="KAG7443259.1"/>
    <property type="molecule type" value="Genomic_DNA"/>
</dbReference>
<dbReference type="OrthoDB" id="3010544at2759"/>
<comment type="caution">
    <text evidence="2">The sequence shown here is derived from an EMBL/GenBank/DDBJ whole genome shotgun (WGS) entry which is preliminary data.</text>
</comment>
<reference evidence="2" key="1">
    <citation type="submission" date="2020-11" db="EMBL/GenBank/DDBJ databases">
        <title>Adaptations for nitrogen fixation in a non-lichenized fungal sporocarp promotes dispersal by wood-feeding termites.</title>
        <authorList>
            <consortium name="DOE Joint Genome Institute"/>
            <person name="Koch R.A."/>
            <person name="Yoon G."/>
            <person name="Arayal U."/>
            <person name="Lail K."/>
            <person name="Amirebrahimi M."/>
            <person name="Labutti K."/>
            <person name="Lipzen A."/>
            <person name="Riley R."/>
            <person name="Barry K."/>
            <person name="Henrissat B."/>
            <person name="Grigoriev I.V."/>
            <person name="Herr J.R."/>
            <person name="Aime M.C."/>
        </authorList>
    </citation>
    <scope>NUCLEOTIDE SEQUENCE</scope>
    <source>
        <strain evidence="2">MCA 3950</strain>
    </source>
</reference>
<proteinExistence type="predicted"/>
<keyword evidence="3" id="KW-1185">Reference proteome</keyword>
<organism evidence="2 3">
    <name type="scientific">Guyanagaster necrorhizus</name>
    <dbReference type="NCBI Taxonomy" id="856835"/>
    <lineage>
        <taxon>Eukaryota</taxon>
        <taxon>Fungi</taxon>
        <taxon>Dikarya</taxon>
        <taxon>Basidiomycota</taxon>
        <taxon>Agaricomycotina</taxon>
        <taxon>Agaricomycetes</taxon>
        <taxon>Agaricomycetidae</taxon>
        <taxon>Agaricales</taxon>
        <taxon>Marasmiineae</taxon>
        <taxon>Physalacriaceae</taxon>
        <taxon>Guyanagaster</taxon>
    </lineage>
</organism>
<keyword evidence="1" id="KW-1133">Transmembrane helix</keyword>
<gene>
    <name evidence="2" type="ORF">BT62DRAFT_922045</name>
</gene>
<dbReference type="AlphaFoldDB" id="A0A9P7VM68"/>
<dbReference type="RefSeq" id="XP_043036759.1">
    <property type="nucleotide sequence ID" value="XM_043184373.1"/>
</dbReference>
<dbReference type="GeneID" id="66106670"/>
<evidence type="ECO:0000256" key="1">
    <source>
        <dbReference type="SAM" id="Phobius"/>
    </source>
</evidence>
<evidence type="ECO:0000313" key="2">
    <source>
        <dbReference type="EMBL" id="KAG7443259.1"/>
    </source>
</evidence>
<protein>
    <submittedName>
        <fullName evidence="2">Uncharacterized protein</fullName>
    </submittedName>
</protein>
<keyword evidence="1" id="KW-0812">Transmembrane</keyword>
<keyword evidence="1" id="KW-0472">Membrane</keyword>
<feature type="transmembrane region" description="Helical" evidence="1">
    <location>
        <begin position="33"/>
        <end position="51"/>
    </location>
</feature>
<name>A0A9P7VM68_9AGAR</name>
<accession>A0A9P7VM68</accession>
<dbReference type="Proteomes" id="UP000812287">
    <property type="component" value="Unassembled WGS sequence"/>
</dbReference>